<dbReference type="CDD" id="cd07377">
    <property type="entry name" value="WHTH_GntR"/>
    <property type="match status" value="1"/>
</dbReference>
<dbReference type="EMBL" id="CP097160">
    <property type="protein sequence ID" value="UQN15872.1"/>
    <property type="molecule type" value="Genomic_DNA"/>
</dbReference>
<evidence type="ECO:0000259" key="4">
    <source>
        <dbReference type="PROSITE" id="PS50949"/>
    </source>
</evidence>
<dbReference type="SMART" id="SM00345">
    <property type="entry name" value="HTH_GNTR"/>
    <property type="match status" value="1"/>
</dbReference>
<dbReference type="Pfam" id="PF07729">
    <property type="entry name" value="FCD"/>
    <property type="match status" value="1"/>
</dbReference>
<dbReference type="SUPFAM" id="SSF46785">
    <property type="entry name" value="Winged helix' DNA-binding domain"/>
    <property type="match status" value="1"/>
</dbReference>
<dbReference type="InterPro" id="IPR036390">
    <property type="entry name" value="WH_DNA-bd_sf"/>
</dbReference>
<dbReference type="InterPro" id="IPR000524">
    <property type="entry name" value="Tscrpt_reg_HTH_GntR"/>
</dbReference>
<dbReference type="PANTHER" id="PTHR43537:SF44">
    <property type="entry name" value="GNTR FAMILY REGULATORY PROTEIN"/>
    <property type="match status" value="1"/>
</dbReference>
<reference evidence="5" key="1">
    <citation type="submission" date="2022-05" db="EMBL/GenBank/DDBJ databases">
        <title>Complete genome sequence of toluene-degrading Gulosibacter sediminis strain ACHW.36C.</title>
        <authorList>
            <person name="Wai A.C."/>
            <person name="Lai G.K."/>
            <person name="Griffin S.D."/>
            <person name="Leung F.C."/>
        </authorList>
    </citation>
    <scope>NUCLEOTIDE SEQUENCE [LARGE SCALE GENOMIC DNA]</scope>
    <source>
        <strain evidence="5">ACHW.36C</strain>
    </source>
</reference>
<proteinExistence type="predicted"/>
<name>A0ABY4MZK6_9MICO</name>
<dbReference type="InterPro" id="IPR008920">
    <property type="entry name" value="TF_FadR/GntR_C"/>
</dbReference>
<dbReference type="Gene3D" id="1.20.120.530">
    <property type="entry name" value="GntR ligand-binding domain-like"/>
    <property type="match status" value="1"/>
</dbReference>
<dbReference type="SUPFAM" id="SSF48008">
    <property type="entry name" value="GntR ligand-binding domain-like"/>
    <property type="match status" value="1"/>
</dbReference>
<keyword evidence="1" id="KW-0805">Transcription regulation</keyword>
<dbReference type="InterPro" id="IPR011711">
    <property type="entry name" value="GntR_C"/>
</dbReference>
<evidence type="ECO:0000256" key="3">
    <source>
        <dbReference type="ARBA" id="ARBA00023163"/>
    </source>
</evidence>
<dbReference type="Gene3D" id="1.10.10.10">
    <property type="entry name" value="Winged helix-like DNA-binding domain superfamily/Winged helix DNA-binding domain"/>
    <property type="match status" value="1"/>
</dbReference>
<evidence type="ECO:0000256" key="2">
    <source>
        <dbReference type="ARBA" id="ARBA00023125"/>
    </source>
</evidence>
<gene>
    <name evidence="5" type="ORF">M3M28_05320</name>
</gene>
<protein>
    <submittedName>
        <fullName evidence="5">FCD domain-containing protein</fullName>
    </submittedName>
</protein>
<dbReference type="PROSITE" id="PS50949">
    <property type="entry name" value="HTH_GNTR"/>
    <property type="match status" value="1"/>
</dbReference>
<dbReference type="Pfam" id="PF00392">
    <property type="entry name" value="GntR"/>
    <property type="match status" value="1"/>
</dbReference>
<evidence type="ECO:0000313" key="5">
    <source>
        <dbReference type="EMBL" id="UQN15872.1"/>
    </source>
</evidence>
<accession>A0ABY4MZK6</accession>
<evidence type="ECO:0000256" key="1">
    <source>
        <dbReference type="ARBA" id="ARBA00023015"/>
    </source>
</evidence>
<feature type="domain" description="HTH gntR-type" evidence="4">
    <location>
        <begin position="1"/>
        <end position="69"/>
    </location>
</feature>
<sequence length="222" mass="23671">MTRAEEIADDLAAKIIAGEIAPGERLPSEQRLTEAYGASRTVIREAVHRLQSQGLVHTKMGSGSYALAPPAPRADDADWLSASGSEERAELHEFRIALEAESAALAARRATSRQRAAIARALERLGDASRPADTVEADIAFHRAVAEAGANRYLLEAIDRLGPRAIVLPPSRLTDAHRAATAAMLAEHRAVLTAIEAQDAVGANAAMRAHLLASAARREHDD</sequence>
<dbReference type="SMART" id="SM00895">
    <property type="entry name" value="FCD"/>
    <property type="match status" value="1"/>
</dbReference>
<organism evidence="5">
    <name type="scientific">Gulosibacter sediminis</name>
    <dbReference type="NCBI Taxonomy" id="1729695"/>
    <lineage>
        <taxon>Bacteria</taxon>
        <taxon>Bacillati</taxon>
        <taxon>Actinomycetota</taxon>
        <taxon>Actinomycetes</taxon>
        <taxon>Micrococcales</taxon>
        <taxon>Microbacteriaceae</taxon>
        <taxon>Gulosibacter</taxon>
    </lineage>
</organism>
<dbReference type="PANTHER" id="PTHR43537">
    <property type="entry name" value="TRANSCRIPTIONAL REGULATOR, GNTR FAMILY"/>
    <property type="match status" value="1"/>
</dbReference>
<keyword evidence="3" id="KW-0804">Transcription</keyword>
<dbReference type="PRINTS" id="PR00035">
    <property type="entry name" value="HTHGNTR"/>
</dbReference>
<keyword evidence="2" id="KW-0238">DNA-binding</keyword>
<dbReference type="InterPro" id="IPR036388">
    <property type="entry name" value="WH-like_DNA-bd_sf"/>
</dbReference>